<dbReference type="EMBL" id="LVLJ01003591">
    <property type="protein sequence ID" value="OAE20645.1"/>
    <property type="molecule type" value="Genomic_DNA"/>
</dbReference>
<gene>
    <name evidence="2" type="ORF">AXG93_154s1190</name>
</gene>
<comment type="caution">
    <text evidence="2">The sequence shown here is derived from an EMBL/GenBank/DDBJ whole genome shotgun (WGS) entry which is preliminary data.</text>
</comment>
<feature type="compositionally biased region" description="Low complexity" evidence="1">
    <location>
        <begin position="143"/>
        <end position="159"/>
    </location>
</feature>
<feature type="region of interest" description="Disordered" evidence="1">
    <location>
        <begin position="142"/>
        <end position="167"/>
    </location>
</feature>
<feature type="region of interest" description="Disordered" evidence="1">
    <location>
        <begin position="26"/>
        <end position="113"/>
    </location>
</feature>
<sequence>MDTQLGVLQATLQAIYPRKLLQRADIHKTQSQGSSPLLTKKDGQGDERCDSRSSSDTPSSSETMTLSDRSSNGIRNYRKKYSRQDHNHDPISFHRNAEDRIESSDYSSWETDDTEWADSNISDDAFTNRSNYEEANEVGHIISRLSSESSEDTLSSDTWSNDDEEQRGNSLRDIKLRVYHNYLHEDGLKDDLDGSNESKAADSFIYTQPSRDSYPSSDTMSSDTKRSNSKGWQRDVYAERRELDESLSFWEKASTLGSDSLNTETTGARWRQTATDSEVFGHFRSDSSISTNTLSSDTIDTDDQDWHSHKTVENQYMTKLQESEDYWDENDNNEGDMKFSGSRDDRSTTDLEMPNGITIRRHDTLPLAEQSPRSTYRTYMKENSGSDTRDGTNQ</sequence>
<feature type="region of interest" description="Disordered" evidence="1">
    <location>
        <begin position="328"/>
        <end position="394"/>
    </location>
</feature>
<evidence type="ECO:0000256" key="1">
    <source>
        <dbReference type="SAM" id="MobiDB-lite"/>
    </source>
</evidence>
<evidence type="ECO:0000313" key="2">
    <source>
        <dbReference type="EMBL" id="OAE20645.1"/>
    </source>
</evidence>
<keyword evidence="3" id="KW-1185">Reference proteome</keyword>
<feature type="compositionally biased region" description="Polar residues" evidence="1">
    <location>
        <begin position="371"/>
        <end position="386"/>
    </location>
</feature>
<dbReference type="AlphaFoldDB" id="A0A176VL25"/>
<feature type="compositionally biased region" description="Basic and acidic residues" evidence="1">
    <location>
        <begin position="39"/>
        <end position="53"/>
    </location>
</feature>
<feature type="compositionally biased region" description="Polar residues" evidence="1">
    <location>
        <begin position="205"/>
        <end position="222"/>
    </location>
</feature>
<accession>A0A176VL25</accession>
<feature type="compositionally biased region" description="Basic and acidic residues" evidence="1">
    <location>
        <begin position="82"/>
        <end position="103"/>
    </location>
</feature>
<feature type="region of interest" description="Disordered" evidence="1">
    <location>
        <begin position="203"/>
        <end position="232"/>
    </location>
</feature>
<evidence type="ECO:0000313" key="3">
    <source>
        <dbReference type="Proteomes" id="UP000077202"/>
    </source>
</evidence>
<reference evidence="2" key="1">
    <citation type="submission" date="2016-03" db="EMBL/GenBank/DDBJ databases">
        <title>Mechanisms controlling the formation of the plant cell surface in tip-growing cells are functionally conserved among land plants.</title>
        <authorList>
            <person name="Honkanen S."/>
            <person name="Jones V.A."/>
            <person name="Morieri G."/>
            <person name="Champion C."/>
            <person name="Hetherington A.J."/>
            <person name="Kelly S."/>
            <person name="Saint-Marcoux D."/>
            <person name="Proust H."/>
            <person name="Prescott H."/>
            <person name="Dolan L."/>
        </authorList>
    </citation>
    <scope>NUCLEOTIDE SEQUENCE [LARGE SCALE GENOMIC DNA]</scope>
    <source>
        <tissue evidence="2">Whole gametophyte</tissue>
    </source>
</reference>
<feature type="compositionally biased region" description="Basic and acidic residues" evidence="1">
    <location>
        <begin position="335"/>
        <end position="349"/>
    </location>
</feature>
<name>A0A176VL25_MARPO</name>
<dbReference type="Proteomes" id="UP000077202">
    <property type="component" value="Unassembled WGS sequence"/>
</dbReference>
<proteinExistence type="predicted"/>
<feature type="compositionally biased region" description="Polar residues" evidence="1">
    <location>
        <begin position="62"/>
        <end position="74"/>
    </location>
</feature>
<protein>
    <submittedName>
        <fullName evidence="2">Uncharacterized protein</fullName>
    </submittedName>
</protein>
<organism evidence="2 3">
    <name type="scientific">Marchantia polymorpha subsp. ruderalis</name>
    <dbReference type="NCBI Taxonomy" id="1480154"/>
    <lineage>
        <taxon>Eukaryota</taxon>
        <taxon>Viridiplantae</taxon>
        <taxon>Streptophyta</taxon>
        <taxon>Embryophyta</taxon>
        <taxon>Marchantiophyta</taxon>
        <taxon>Marchantiopsida</taxon>
        <taxon>Marchantiidae</taxon>
        <taxon>Marchantiales</taxon>
        <taxon>Marchantiaceae</taxon>
        <taxon>Marchantia</taxon>
    </lineage>
</organism>